<dbReference type="PANTHER" id="PTHR42693">
    <property type="entry name" value="ARYLSULFATASE FAMILY MEMBER"/>
    <property type="match status" value="1"/>
</dbReference>
<dbReference type="GO" id="GO:0004065">
    <property type="term" value="F:arylsulfatase activity"/>
    <property type="evidence" value="ECO:0007669"/>
    <property type="project" value="TreeGrafter"/>
</dbReference>
<dbReference type="CDD" id="cd16025">
    <property type="entry name" value="PAS_like"/>
    <property type="match status" value="1"/>
</dbReference>
<dbReference type="AlphaFoldDB" id="Q6XUN3"/>
<protein>
    <submittedName>
        <fullName evidence="7">Arylsulfatase</fullName>
    </submittedName>
</protein>
<dbReference type="PROSITE" id="PS00149">
    <property type="entry name" value="SULFATASE_2"/>
    <property type="match status" value="1"/>
</dbReference>
<dbReference type="GO" id="GO:0046872">
    <property type="term" value="F:metal ion binding"/>
    <property type="evidence" value="ECO:0007669"/>
    <property type="project" value="UniProtKB-KW"/>
</dbReference>
<dbReference type="InterPro" id="IPR000917">
    <property type="entry name" value="Sulfatase_N"/>
</dbReference>
<dbReference type="PANTHER" id="PTHR42693:SF33">
    <property type="entry name" value="ARYLSULFATASE"/>
    <property type="match status" value="1"/>
</dbReference>
<dbReference type="EMBL" id="AY208917">
    <property type="protein sequence ID" value="AAP44252.1"/>
    <property type="molecule type" value="Genomic_DNA"/>
</dbReference>
<accession>Q6XUN3</accession>
<gene>
    <name evidence="7" type="primary">atsA</name>
    <name evidence="7" type="ORF">ND019</name>
</gene>
<sequence length="659" mass="72678">MMASTTSPPVRHTRLTKATRGTSRPIPTSCSTGVSTVSPRFTRCTRMCRRGRPWKISAARTAITSASTPNSFSDPPAGVETITMEFAMFDMRKPNLICAAALAAGLSWLSQPSAHAASIDKTSRPNIVLIVADDMGYSDLSAFGSEIQTPNLDAIARQGVTLSNYHTAPTCSPTRSMLMSGTDNHIAGVGTMAELVLPEQVGKRGYEGYLTDRVVAFPKLLQANGYRTLMVGKWHLGKTPELSPKARGFDQSFALIEGSADHFTQGGTTDRNPKATYRLNGENIDLPKDFGFSSDYFTRTAIEQIGASTGKPFFAYLAYTAPHWPLQVPTAYLERYRGFYDKGYVNVAEARLKRMKAMGLVAADVQINPGPGVWPTWEQLSPRERALEARRMEIYADMITNLDDNVGKLVKHLKATGQYDNTVFVFFSDNGAEGSNPEDVTPNNAKWIADNFDNSLENIGKPGSFAGYGPNWARVSSTPFRMYKAFTYEGGIRTAAFIAGPGMRHGEISDAYVSVKDLAPTFLELAKVEHPAVRDSAIEKMQGTSAVAFLKGAHPAVHPADQLQCTELFGRVSLLQGDWKMTFSNTPWGPGKWELFDIRKDPTERLDLAVQHPQVTQKMLSQWQECQARNGINWDEQLAKKIRFGNEIKHYETADKQPL</sequence>
<evidence type="ECO:0000256" key="3">
    <source>
        <dbReference type="ARBA" id="ARBA00022801"/>
    </source>
</evidence>
<name>Q6XUN3_PSEPU</name>
<evidence type="ECO:0000256" key="5">
    <source>
        <dbReference type="SAM" id="MobiDB-lite"/>
    </source>
</evidence>
<reference evidence="7 8" key="1">
    <citation type="journal article" date="2004" name="Gene">
        <title>Complete nucleotide sequence and organization of the naphthalene catabolic plasmid pND6-1 from Pseudomonas sp. strain ND6.</title>
        <authorList>
            <person name="Li W."/>
            <person name="Shi J."/>
            <person name="Wang X."/>
            <person name="Han Y."/>
            <person name="Tong W."/>
            <person name="Ma L."/>
            <person name="Liu B."/>
            <person name="Cai B."/>
        </authorList>
    </citation>
    <scope>NUCLEOTIDE SEQUENCE [LARGE SCALE GENOMIC DNA]</scope>
    <source>
        <strain evidence="7 8">ND6</strain>
        <plasmid evidence="8">pnd6-1</plasmid>
    </source>
</reference>
<dbReference type="Proteomes" id="UP000005268">
    <property type="component" value="Plasmid pND6-1"/>
</dbReference>
<dbReference type="Pfam" id="PF00884">
    <property type="entry name" value="Sulfatase"/>
    <property type="match status" value="1"/>
</dbReference>
<dbReference type="InterPro" id="IPR024607">
    <property type="entry name" value="Sulfatase_CS"/>
</dbReference>
<keyword evidence="4" id="KW-0106">Calcium</keyword>
<feature type="region of interest" description="Disordered" evidence="5">
    <location>
        <begin position="1"/>
        <end position="34"/>
    </location>
</feature>
<dbReference type="InterPro" id="IPR050738">
    <property type="entry name" value="Sulfatase"/>
</dbReference>
<dbReference type="Gene3D" id="3.40.720.10">
    <property type="entry name" value="Alkaline Phosphatase, subunit A"/>
    <property type="match status" value="1"/>
</dbReference>
<dbReference type="Gene3D" id="3.30.1120.10">
    <property type="match status" value="1"/>
</dbReference>
<proteinExistence type="inferred from homology"/>
<organism evidence="7 8">
    <name type="scientific">Pseudomonas putida ND6</name>
    <dbReference type="NCBI Taxonomy" id="231023"/>
    <lineage>
        <taxon>Bacteria</taxon>
        <taxon>Pseudomonadati</taxon>
        <taxon>Pseudomonadota</taxon>
        <taxon>Gammaproteobacteria</taxon>
        <taxon>Pseudomonadales</taxon>
        <taxon>Pseudomonadaceae</taxon>
        <taxon>Pseudomonas</taxon>
    </lineage>
</organism>
<evidence type="ECO:0000313" key="7">
    <source>
        <dbReference type="EMBL" id="AAP44252.1"/>
    </source>
</evidence>
<comment type="similarity">
    <text evidence="1">Belongs to the sulfatase family.</text>
</comment>
<geneLocation type="plasmid" evidence="8">
    <name>pnd6-1</name>
</geneLocation>
<evidence type="ECO:0000259" key="6">
    <source>
        <dbReference type="Pfam" id="PF00884"/>
    </source>
</evidence>
<dbReference type="SUPFAM" id="SSF53649">
    <property type="entry name" value="Alkaline phosphatase-like"/>
    <property type="match status" value="1"/>
</dbReference>
<dbReference type="KEGG" id="ppi:ND019"/>
<dbReference type="InterPro" id="IPR017850">
    <property type="entry name" value="Alkaline_phosphatase_core_sf"/>
</dbReference>
<evidence type="ECO:0000256" key="4">
    <source>
        <dbReference type="ARBA" id="ARBA00022837"/>
    </source>
</evidence>
<keyword evidence="3" id="KW-0378">Hydrolase</keyword>
<evidence type="ECO:0000313" key="8">
    <source>
        <dbReference type="Proteomes" id="UP000005268"/>
    </source>
</evidence>
<feature type="domain" description="Sulfatase N-terminal" evidence="6">
    <location>
        <begin position="125"/>
        <end position="527"/>
    </location>
</feature>
<keyword evidence="2" id="KW-0479">Metal-binding</keyword>
<feature type="compositionally biased region" description="Polar residues" evidence="5">
    <location>
        <begin position="19"/>
        <end position="34"/>
    </location>
</feature>
<evidence type="ECO:0000256" key="1">
    <source>
        <dbReference type="ARBA" id="ARBA00008779"/>
    </source>
</evidence>
<keyword evidence="7" id="KW-0614">Plasmid</keyword>
<evidence type="ECO:0000256" key="2">
    <source>
        <dbReference type="ARBA" id="ARBA00022723"/>
    </source>
</evidence>